<feature type="region of interest" description="Disordered" evidence="4">
    <location>
        <begin position="339"/>
        <end position="374"/>
    </location>
</feature>
<dbReference type="Gramene" id="RZC47882">
    <property type="protein sequence ID" value="RZC47882"/>
    <property type="gene ID" value="C5167_040833"/>
</dbReference>
<dbReference type="PROSITE" id="PS51667">
    <property type="entry name" value="WRC"/>
    <property type="match status" value="1"/>
</dbReference>
<dbReference type="EMBL" id="CM010715">
    <property type="protein sequence ID" value="RZC47882.1"/>
    <property type="molecule type" value="Genomic_DNA"/>
</dbReference>
<feature type="region of interest" description="Disordered" evidence="4">
    <location>
        <begin position="398"/>
        <end position="423"/>
    </location>
</feature>
<dbReference type="PANTHER" id="PTHR34380:SF1">
    <property type="entry name" value="OS01G0221300 PROTEIN"/>
    <property type="match status" value="1"/>
</dbReference>
<feature type="compositionally biased region" description="Polar residues" evidence="4">
    <location>
        <begin position="339"/>
        <end position="350"/>
    </location>
</feature>
<gene>
    <name evidence="6" type="ORF">C5167_040833</name>
</gene>
<keyword evidence="7" id="KW-1185">Reference proteome</keyword>
<keyword evidence="3" id="KW-0175">Coiled coil</keyword>
<evidence type="ECO:0000256" key="2">
    <source>
        <dbReference type="PROSITE-ProRule" id="PRU01002"/>
    </source>
</evidence>
<organism evidence="6 7">
    <name type="scientific">Papaver somniferum</name>
    <name type="common">Opium poppy</name>
    <dbReference type="NCBI Taxonomy" id="3469"/>
    <lineage>
        <taxon>Eukaryota</taxon>
        <taxon>Viridiplantae</taxon>
        <taxon>Streptophyta</taxon>
        <taxon>Embryophyta</taxon>
        <taxon>Tracheophyta</taxon>
        <taxon>Spermatophyta</taxon>
        <taxon>Magnoliopsida</taxon>
        <taxon>Ranunculales</taxon>
        <taxon>Papaveraceae</taxon>
        <taxon>Papaveroideae</taxon>
        <taxon>Papaver</taxon>
    </lineage>
</organism>
<dbReference type="InterPro" id="IPR014977">
    <property type="entry name" value="WRC_dom"/>
</dbReference>
<evidence type="ECO:0000256" key="1">
    <source>
        <dbReference type="ARBA" id="ARBA00023242"/>
    </source>
</evidence>
<comment type="caution">
    <text evidence="2">Lacks conserved residue(s) required for the propagation of feature annotation.</text>
</comment>
<dbReference type="AlphaFoldDB" id="A0A4Y7IJK1"/>
<feature type="compositionally biased region" description="Polar residues" evidence="4">
    <location>
        <begin position="359"/>
        <end position="368"/>
    </location>
</feature>
<feature type="compositionally biased region" description="Basic and acidic residues" evidence="4">
    <location>
        <begin position="401"/>
        <end position="413"/>
    </location>
</feature>
<keyword evidence="1" id="KW-0539">Nucleus</keyword>
<sequence>MVLEKALTHRKDWRAQKLEMETHQTAGGDEQQICRRHNGKHWRCKKPSGDNKLQYCDKHYKHFTDFSTKNPDERFCCHTGGSSGTSISRCKNFRMSHGAADHSIPKTKFCEKHYNYYKNRQKKKRSRDGEDRGAGTGPIETRDSNFSKLRKKVMEEHDPSLGIQPDASDDTSDTIIEGGTANIKRKRENVESYGKLESLTGIRENVVELEGLEHYKIKYSELSVELEKKKVECNTLQGKLVEVEEIRKTAAKDESGRTPADATECWRKLFSNLAESVESRILDLENIVLRMDNRISIMEGSVESRISKLESLVLRSGKGSSIMRCVELRDSAKIESEACGSQNNVTQSGGKQRDENNRSRTNAETSSVGRKDSHVHECKEKVLNVFGVGSLRLSSGNENVEEGKGFGCSEKRPSQHGSSSQDHLEMSVNPFLNLVSDDDSVEVLSETEDSDSSTDSEGSLGALMDMLAMKYKNRNKDKEIKWEFEADMLSSFEEDPELCMKAVCALYRQQICEDEISDKGLFHNSDALRCSALAKFLMDEDCEGDLNKSMNELEKFDSKGVEDCKRLARRYSTQLFSIYQNGKDPYFLPATTAIHGDETAM</sequence>
<evidence type="ECO:0000313" key="7">
    <source>
        <dbReference type="Proteomes" id="UP000316621"/>
    </source>
</evidence>
<accession>A0A4Y7IJK1</accession>
<name>A0A4Y7IJK1_PAPSO</name>
<feature type="coiled-coil region" evidence="3">
    <location>
        <begin position="212"/>
        <end position="246"/>
    </location>
</feature>
<evidence type="ECO:0000259" key="5">
    <source>
        <dbReference type="PROSITE" id="PS51667"/>
    </source>
</evidence>
<proteinExistence type="predicted"/>
<dbReference type="PANTHER" id="PTHR34380">
    <property type="entry name" value="BNAA03G12380D PROTEIN"/>
    <property type="match status" value="1"/>
</dbReference>
<reference evidence="6 7" key="1">
    <citation type="journal article" date="2018" name="Science">
        <title>The opium poppy genome and morphinan production.</title>
        <authorList>
            <person name="Guo L."/>
            <person name="Winzer T."/>
            <person name="Yang X."/>
            <person name="Li Y."/>
            <person name="Ning Z."/>
            <person name="He Z."/>
            <person name="Teodor R."/>
            <person name="Lu Y."/>
            <person name="Bowser T.A."/>
            <person name="Graham I.A."/>
            <person name="Ye K."/>
        </authorList>
    </citation>
    <scope>NUCLEOTIDE SEQUENCE [LARGE SCALE GENOMIC DNA]</scope>
    <source>
        <strain evidence="7">cv. HN1</strain>
        <tissue evidence="6">Leaves</tissue>
    </source>
</reference>
<evidence type="ECO:0000256" key="3">
    <source>
        <dbReference type="SAM" id="Coils"/>
    </source>
</evidence>
<evidence type="ECO:0000313" key="6">
    <source>
        <dbReference type="EMBL" id="RZC47882.1"/>
    </source>
</evidence>
<protein>
    <recommendedName>
        <fullName evidence="5">WRC domain-containing protein</fullName>
    </recommendedName>
</protein>
<feature type="region of interest" description="Disordered" evidence="4">
    <location>
        <begin position="120"/>
        <end position="180"/>
    </location>
</feature>
<evidence type="ECO:0000256" key="4">
    <source>
        <dbReference type="SAM" id="MobiDB-lite"/>
    </source>
</evidence>
<dbReference type="Proteomes" id="UP000316621">
    <property type="component" value="Chromosome 1"/>
</dbReference>
<feature type="domain" description="WRC" evidence="5">
    <location>
        <begin position="28"/>
        <end position="73"/>
    </location>
</feature>